<dbReference type="CDD" id="cd06260">
    <property type="entry name" value="DUF820-like"/>
    <property type="match status" value="1"/>
</dbReference>
<keyword evidence="3" id="KW-1185">Reference proteome</keyword>
<evidence type="ECO:0000259" key="1">
    <source>
        <dbReference type="Pfam" id="PF05685"/>
    </source>
</evidence>
<dbReference type="InterPro" id="IPR012296">
    <property type="entry name" value="Nuclease_put_TT1808"/>
</dbReference>
<keyword evidence="2" id="KW-0540">Nuclease</keyword>
<dbReference type="Pfam" id="PF05685">
    <property type="entry name" value="Uma2"/>
    <property type="match status" value="1"/>
</dbReference>
<reference evidence="2 3" key="1">
    <citation type="submission" date="2018-10" db="EMBL/GenBank/DDBJ databases">
        <authorList>
            <person name="Zhang X."/>
        </authorList>
    </citation>
    <scope>NUCLEOTIDE SEQUENCE [LARGE SCALE GENOMIC DNA]</scope>
    <source>
        <strain evidence="2 3">SK-G1</strain>
    </source>
</reference>
<sequence>MPIPKENERYTYADYLTWSEDERWEIIDGIAYAQAAPTWQHQSISGEIYRQISNYLVDKPCKVFTSPFDLRIPEENEKDEDTKNVLQPDLVVICDKKGLKGTGYYGIPDLIIEITSPSTSRKDRLVKFNKYEKAGVKEYWIVDPEGKFVSVFTLQENKRYGRPELYSEKDKIKVSIFPDLVIDLGVVFEGI</sequence>
<proteinExistence type="predicted"/>
<feature type="domain" description="Putative restriction endonuclease" evidence="1">
    <location>
        <begin position="13"/>
        <end position="184"/>
    </location>
</feature>
<dbReference type="Proteomes" id="UP000280960">
    <property type="component" value="Chromosome"/>
</dbReference>
<protein>
    <submittedName>
        <fullName evidence="2">Uma2 family endonuclease</fullName>
    </submittedName>
</protein>
<dbReference type="AlphaFoldDB" id="A0A3G2R6Y1"/>
<dbReference type="InterPro" id="IPR011335">
    <property type="entry name" value="Restrct_endonuc-II-like"/>
</dbReference>
<evidence type="ECO:0000313" key="2">
    <source>
        <dbReference type="EMBL" id="AYO31143.1"/>
    </source>
</evidence>
<keyword evidence="2" id="KW-0378">Hydrolase</keyword>
<dbReference type="SUPFAM" id="SSF52980">
    <property type="entry name" value="Restriction endonuclease-like"/>
    <property type="match status" value="1"/>
</dbReference>
<accession>A0A3G2R6Y1</accession>
<evidence type="ECO:0000313" key="3">
    <source>
        <dbReference type="Proteomes" id="UP000280960"/>
    </source>
</evidence>
<organism evidence="2 3">
    <name type="scientific">Biomaibacter acetigenes</name>
    <dbReference type="NCBI Taxonomy" id="2316383"/>
    <lineage>
        <taxon>Bacteria</taxon>
        <taxon>Bacillati</taxon>
        <taxon>Bacillota</taxon>
        <taxon>Clostridia</taxon>
        <taxon>Thermosediminibacterales</taxon>
        <taxon>Tepidanaerobacteraceae</taxon>
        <taxon>Biomaibacter</taxon>
    </lineage>
</organism>
<dbReference type="Gene3D" id="3.90.1570.10">
    <property type="entry name" value="tt1808, chain A"/>
    <property type="match status" value="1"/>
</dbReference>
<gene>
    <name evidence="2" type="ORF">D2962_11505</name>
</gene>
<dbReference type="GO" id="GO:0004519">
    <property type="term" value="F:endonuclease activity"/>
    <property type="evidence" value="ECO:0007669"/>
    <property type="project" value="UniProtKB-KW"/>
</dbReference>
<dbReference type="EMBL" id="CP033169">
    <property type="protein sequence ID" value="AYO31143.1"/>
    <property type="molecule type" value="Genomic_DNA"/>
</dbReference>
<dbReference type="InterPro" id="IPR008538">
    <property type="entry name" value="Uma2"/>
</dbReference>
<name>A0A3G2R6Y1_9FIRM</name>
<dbReference type="RefSeq" id="WP_120766200.1">
    <property type="nucleotide sequence ID" value="NZ_CP033169.1"/>
</dbReference>
<dbReference type="PANTHER" id="PTHR36558">
    <property type="entry name" value="GLR1098 PROTEIN"/>
    <property type="match status" value="1"/>
</dbReference>
<dbReference type="PANTHER" id="PTHR36558:SF1">
    <property type="entry name" value="RESTRICTION ENDONUCLEASE DOMAIN-CONTAINING PROTEIN-RELATED"/>
    <property type="match status" value="1"/>
</dbReference>
<keyword evidence="2" id="KW-0255">Endonuclease</keyword>
<dbReference type="KEGG" id="bacg:D2962_11505"/>